<comment type="similarity">
    <text evidence="10">Belongs to the CbiN family.</text>
</comment>
<keyword evidence="7 10" id="KW-0406">Ion transport</keyword>
<reference evidence="11 12" key="1">
    <citation type="submission" date="2019-07" db="EMBL/GenBank/DDBJ databases">
        <title>Whole genome shotgun sequence of Pseudonocardia asaccharolytica NBRC 16224.</title>
        <authorList>
            <person name="Hosoyama A."/>
            <person name="Uohara A."/>
            <person name="Ohji S."/>
            <person name="Ichikawa N."/>
        </authorList>
    </citation>
    <scope>NUCLEOTIDE SEQUENCE [LARGE SCALE GENOMIC DNA]</scope>
    <source>
        <strain evidence="11 12">NBRC 16224</strain>
    </source>
</reference>
<keyword evidence="12" id="KW-1185">Reference proteome</keyword>
<gene>
    <name evidence="10" type="primary">cbiN</name>
    <name evidence="11" type="ORF">PA7_43800</name>
</gene>
<organism evidence="11 12">
    <name type="scientific">Pseudonocardia asaccharolytica DSM 44247 = NBRC 16224</name>
    <dbReference type="NCBI Taxonomy" id="1123024"/>
    <lineage>
        <taxon>Bacteria</taxon>
        <taxon>Bacillati</taxon>
        <taxon>Actinomycetota</taxon>
        <taxon>Actinomycetes</taxon>
        <taxon>Pseudonocardiales</taxon>
        <taxon>Pseudonocardiaceae</taxon>
        <taxon>Pseudonocardia</taxon>
    </lineage>
</organism>
<comment type="caution">
    <text evidence="10">Lacks conserved residue(s) required for the propagation of feature annotation.</text>
</comment>
<dbReference type="OrthoDB" id="1551318at2"/>
<evidence type="ECO:0000256" key="9">
    <source>
        <dbReference type="ARBA" id="ARBA00023285"/>
    </source>
</evidence>
<dbReference type="RefSeq" id="WP_028929750.1">
    <property type="nucleotide sequence ID" value="NZ_AUII01000006.1"/>
</dbReference>
<comment type="function">
    <text evidence="10">Part of the energy-coupling factor (ECF) transporter complex CbiMNOQ involved in cobalt import.</text>
</comment>
<feature type="transmembrane region" description="Helical" evidence="10">
    <location>
        <begin position="62"/>
        <end position="83"/>
    </location>
</feature>
<keyword evidence="6 10" id="KW-1133">Transmembrane helix</keyword>
<dbReference type="GO" id="GO:0015087">
    <property type="term" value="F:cobalt ion transmembrane transporter activity"/>
    <property type="evidence" value="ECO:0007669"/>
    <property type="project" value="UniProtKB-UniRule"/>
</dbReference>
<dbReference type="PANTHER" id="PTHR38662:SF1">
    <property type="entry name" value="COBALT TRANSPORT PROTEIN CBIN"/>
    <property type="match status" value="1"/>
</dbReference>
<comment type="pathway">
    <text evidence="10">Cofactor biosynthesis; adenosylcobalamin biosynthesis.</text>
</comment>
<keyword evidence="3 10" id="KW-1003">Cell membrane</keyword>
<dbReference type="GO" id="GO:0005886">
    <property type="term" value="C:plasma membrane"/>
    <property type="evidence" value="ECO:0007669"/>
    <property type="project" value="UniProtKB-SubCell"/>
</dbReference>
<dbReference type="Pfam" id="PF02553">
    <property type="entry name" value="CbiN"/>
    <property type="match status" value="1"/>
</dbReference>
<dbReference type="NCBIfam" id="NF002780">
    <property type="entry name" value="PRK02898.1"/>
    <property type="match status" value="1"/>
</dbReference>
<comment type="subunit">
    <text evidence="10">Forms an energy-coupling factor (ECF) transporter complex composed of an ATP-binding protein (A component, CbiO), a transmembrane protein (T component, CbiQ) and 2 possible substrate-capture proteins (S components, CbiM and CbiN) of unknown stoichimetry.</text>
</comment>
<dbReference type="HAMAP" id="MF_00330">
    <property type="entry name" value="CbiN"/>
    <property type="match status" value="1"/>
</dbReference>
<evidence type="ECO:0000256" key="8">
    <source>
        <dbReference type="ARBA" id="ARBA00023136"/>
    </source>
</evidence>
<accession>A0A511D7Z9</accession>
<evidence type="ECO:0000313" key="11">
    <source>
        <dbReference type="EMBL" id="GEL20543.1"/>
    </source>
</evidence>
<evidence type="ECO:0000256" key="3">
    <source>
        <dbReference type="ARBA" id="ARBA00022475"/>
    </source>
</evidence>
<dbReference type="Proteomes" id="UP000321328">
    <property type="component" value="Unassembled WGS sequence"/>
</dbReference>
<dbReference type="GO" id="GO:0009236">
    <property type="term" value="P:cobalamin biosynthetic process"/>
    <property type="evidence" value="ECO:0007669"/>
    <property type="project" value="UniProtKB-UniRule"/>
</dbReference>
<comment type="subcellular location">
    <subcellularLocation>
        <location evidence="10">Cell membrane</location>
        <topology evidence="10">Multi-pass membrane protein</topology>
    </subcellularLocation>
</comment>
<evidence type="ECO:0000256" key="5">
    <source>
        <dbReference type="ARBA" id="ARBA00022692"/>
    </source>
</evidence>
<evidence type="ECO:0000256" key="7">
    <source>
        <dbReference type="ARBA" id="ARBA00023065"/>
    </source>
</evidence>
<keyword evidence="5 10" id="KW-0812">Transmembrane</keyword>
<evidence type="ECO:0000256" key="10">
    <source>
        <dbReference type="HAMAP-Rule" id="MF_00330"/>
    </source>
</evidence>
<evidence type="ECO:0000256" key="6">
    <source>
        <dbReference type="ARBA" id="ARBA00022989"/>
    </source>
</evidence>
<protein>
    <recommendedName>
        <fullName evidence="10">Cobalt transport protein CbiN</fullName>
    </recommendedName>
    <alternativeName>
        <fullName evidence="10">Energy-coupling factor transporter probable substrate-capture protein CbiN</fullName>
        <shortName evidence="10">ECF transporter S component CbiN</shortName>
    </alternativeName>
</protein>
<sequence>MKRATLVNWLLVLAVVTIAAVPLVFIGGEFGGADGIAAERIAADHPDYRPWASALFEPSAEVASGLFALQAALGAGFLGYYFGVVRTKRRLRRESDAPDGEG</sequence>
<evidence type="ECO:0000256" key="4">
    <source>
        <dbReference type="ARBA" id="ARBA00022573"/>
    </source>
</evidence>
<proteinExistence type="inferred from homology"/>
<keyword evidence="2 10" id="KW-0813">Transport</keyword>
<keyword evidence="9 10" id="KW-0170">Cobalt</keyword>
<evidence type="ECO:0000256" key="2">
    <source>
        <dbReference type="ARBA" id="ARBA00022448"/>
    </source>
</evidence>
<dbReference type="AlphaFoldDB" id="A0A511D7Z9"/>
<keyword evidence="1 10" id="KW-0171">Cobalt transport</keyword>
<comment type="caution">
    <text evidence="11">The sequence shown here is derived from an EMBL/GenBank/DDBJ whole genome shotgun (WGS) entry which is preliminary data.</text>
</comment>
<evidence type="ECO:0000313" key="12">
    <source>
        <dbReference type="Proteomes" id="UP000321328"/>
    </source>
</evidence>
<name>A0A511D7Z9_9PSEU</name>
<keyword evidence="8 10" id="KW-0472">Membrane</keyword>
<dbReference type="EMBL" id="BJVI01000076">
    <property type="protein sequence ID" value="GEL20543.1"/>
    <property type="molecule type" value="Genomic_DNA"/>
</dbReference>
<evidence type="ECO:0000256" key="1">
    <source>
        <dbReference type="ARBA" id="ARBA00022426"/>
    </source>
</evidence>
<dbReference type="STRING" id="1123024.GCA_000423625_01819"/>
<dbReference type="PANTHER" id="PTHR38662">
    <property type="entry name" value="COBALT TRANSPORT PROTEIN CBIN"/>
    <property type="match status" value="1"/>
</dbReference>
<keyword evidence="4 10" id="KW-0169">Cobalamin biosynthesis</keyword>
<dbReference type="InterPro" id="IPR003705">
    <property type="entry name" value="CbiN"/>
</dbReference>
<dbReference type="UniPathway" id="UPA00148"/>